<evidence type="ECO:0000313" key="2">
    <source>
        <dbReference type="Proteomes" id="UP000062788"/>
    </source>
</evidence>
<protein>
    <submittedName>
        <fullName evidence="1">Uncharacterized protein</fullName>
    </submittedName>
</protein>
<name>A0A103E5G9_9BURK</name>
<organism evidence="1 2">
    <name type="scientific">Burkholderia singularis</name>
    <dbReference type="NCBI Taxonomy" id="1503053"/>
    <lineage>
        <taxon>Bacteria</taxon>
        <taxon>Pseudomonadati</taxon>
        <taxon>Pseudomonadota</taxon>
        <taxon>Betaproteobacteria</taxon>
        <taxon>Burkholderiales</taxon>
        <taxon>Burkholderiaceae</taxon>
        <taxon>Burkholderia</taxon>
        <taxon>pseudomallei group</taxon>
    </lineage>
</organism>
<comment type="caution">
    <text evidence="1">The sequence shown here is derived from an EMBL/GenBank/DDBJ whole genome shotgun (WGS) entry which is preliminary data.</text>
</comment>
<accession>A0A103E5G9</accession>
<dbReference type="AlphaFoldDB" id="A0A103E5G9"/>
<keyword evidence="2" id="KW-1185">Reference proteome</keyword>
<reference evidence="1 2" key="1">
    <citation type="submission" date="2015-11" db="EMBL/GenBank/DDBJ databases">
        <title>Expanding the genomic diversity of Burkholderia species for the development of highly accurate diagnostics.</title>
        <authorList>
            <person name="Sahl J."/>
            <person name="Keim P."/>
            <person name="Wagner D."/>
        </authorList>
    </citation>
    <scope>NUCLEOTIDE SEQUENCE [LARGE SCALE GENOMIC DNA]</scope>
    <source>
        <strain evidence="1 2">TSV85</strain>
    </source>
</reference>
<gene>
    <name evidence="1" type="ORF">WS67_08315</name>
</gene>
<evidence type="ECO:0000313" key="1">
    <source>
        <dbReference type="EMBL" id="KVE28710.1"/>
    </source>
</evidence>
<sequence length="118" mass="12723">MVRPPVNGARGAASGFVIASQFAFRSMPIPWVSGHALARSVEKVDMSRGCPGEAGFAYRSVAGVAEPLSGTNGRSRRCSYSGQQRLRAWQSLSGARSIIRRRSADDRCAAAVRRRMPV</sequence>
<dbReference type="Proteomes" id="UP000062788">
    <property type="component" value="Unassembled WGS sequence"/>
</dbReference>
<dbReference type="EMBL" id="LOWA01000018">
    <property type="protein sequence ID" value="KVE28710.1"/>
    <property type="molecule type" value="Genomic_DNA"/>
</dbReference>
<proteinExistence type="predicted"/>